<evidence type="ECO:0000313" key="3">
    <source>
        <dbReference type="Proteomes" id="UP000265618"/>
    </source>
</evidence>
<dbReference type="Gene3D" id="1.20.920.20">
    <property type="match status" value="1"/>
</dbReference>
<feature type="non-terminal residue" evidence="2">
    <location>
        <position position="1"/>
    </location>
</feature>
<evidence type="ECO:0000259" key="1">
    <source>
        <dbReference type="Pfam" id="PF12777"/>
    </source>
</evidence>
<evidence type="ECO:0000313" key="2">
    <source>
        <dbReference type="EMBL" id="GIQ91148.1"/>
    </source>
</evidence>
<protein>
    <submittedName>
        <fullName evidence="2">Dynein heavy chain</fullName>
    </submittedName>
</protein>
<feature type="domain" description="Dynein heavy chain coiled coil stalk" evidence="1">
    <location>
        <begin position="44"/>
        <end position="173"/>
    </location>
</feature>
<organism evidence="2 3">
    <name type="scientific">Kipferlia bialata</name>
    <dbReference type="NCBI Taxonomy" id="797122"/>
    <lineage>
        <taxon>Eukaryota</taxon>
        <taxon>Metamonada</taxon>
        <taxon>Carpediemonas-like organisms</taxon>
        <taxon>Kipferlia</taxon>
    </lineage>
</organism>
<reference evidence="2 3" key="1">
    <citation type="journal article" date="2018" name="PLoS ONE">
        <title>The draft genome of Kipferlia bialata reveals reductive genome evolution in fornicate parasites.</title>
        <authorList>
            <person name="Tanifuji G."/>
            <person name="Takabayashi S."/>
            <person name="Kume K."/>
            <person name="Takagi M."/>
            <person name="Nakayama T."/>
            <person name="Kamikawa R."/>
            <person name="Inagaki Y."/>
            <person name="Hashimoto T."/>
        </authorList>
    </citation>
    <scope>NUCLEOTIDE SEQUENCE [LARGE SCALE GENOMIC DNA]</scope>
    <source>
        <strain evidence="2">NY0173</strain>
    </source>
</reference>
<gene>
    <name evidence="2" type="ORF">KIPB_014270</name>
</gene>
<sequence>MSARYQQELQRTNHVTPTSYLELIATLKTLLAQQYKEVVGNKRRFEIGLDKLLTTAEKVKDMEVELVELQPHLIKTSEQVAVMMVQIEKDKAEADATAKVVQAEEAAASKKGKECQEIADDAERDLAEALPALASAVKSLQSLNVGDLTEMGRYANPPVAVKMVVEAVCIFFEIKPKREADPDKPGKSIDNYWEPA</sequence>
<dbReference type="GO" id="GO:0051959">
    <property type="term" value="F:dynein light intermediate chain binding"/>
    <property type="evidence" value="ECO:0007669"/>
    <property type="project" value="InterPro"/>
</dbReference>
<dbReference type="InterPro" id="IPR024743">
    <property type="entry name" value="Dynein_HC_stalk"/>
</dbReference>
<accession>A0A9K3DC23</accession>
<dbReference type="PANTHER" id="PTHR22878:SF68">
    <property type="entry name" value="DYNEIN HEAVY CHAIN 6, AXONEMAL-LIKE"/>
    <property type="match status" value="1"/>
</dbReference>
<dbReference type="Pfam" id="PF12777">
    <property type="entry name" value="MT"/>
    <property type="match status" value="1"/>
</dbReference>
<dbReference type="GO" id="GO:0030286">
    <property type="term" value="C:dynein complex"/>
    <property type="evidence" value="ECO:0007669"/>
    <property type="project" value="InterPro"/>
</dbReference>
<keyword evidence="3" id="KW-1185">Reference proteome</keyword>
<dbReference type="Proteomes" id="UP000265618">
    <property type="component" value="Unassembled WGS sequence"/>
</dbReference>
<proteinExistence type="predicted"/>
<dbReference type="PANTHER" id="PTHR22878">
    <property type="entry name" value="DYNEIN HEAVY CHAIN 6, AXONEMAL-LIKE-RELATED"/>
    <property type="match status" value="1"/>
</dbReference>
<dbReference type="GO" id="GO:0045505">
    <property type="term" value="F:dynein intermediate chain binding"/>
    <property type="evidence" value="ECO:0007669"/>
    <property type="project" value="InterPro"/>
</dbReference>
<comment type="caution">
    <text evidence="2">The sequence shown here is derived from an EMBL/GenBank/DDBJ whole genome shotgun (WGS) entry which is preliminary data.</text>
</comment>
<dbReference type="InterPro" id="IPR026983">
    <property type="entry name" value="DHC"/>
</dbReference>
<dbReference type="GO" id="GO:0007018">
    <property type="term" value="P:microtubule-based movement"/>
    <property type="evidence" value="ECO:0007669"/>
    <property type="project" value="InterPro"/>
</dbReference>
<dbReference type="OrthoDB" id="424310at2759"/>
<name>A0A9K3DC23_9EUKA</name>
<dbReference type="EMBL" id="BDIP01007235">
    <property type="protein sequence ID" value="GIQ91148.1"/>
    <property type="molecule type" value="Genomic_DNA"/>
</dbReference>
<dbReference type="AlphaFoldDB" id="A0A9K3DC23"/>